<dbReference type="PROSITE" id="PS50157">
    <property type="entry name" value="ZINC_FINGER_C2H2_2"/>
    <property type="match status" value="6"/>
</dbReference>
<keyword evidence="1" id="KW-0479">Metal-binding</keyword>
<evidence type="ECO:0000256" key="1">
    <source>
        <dbReference type="ARBA" id="ARBA00022723"/>
    </source>
</evidence>
<evidence type="ECO:0000256" key="5">
    <source>
        <dbReference type="ARBA" id="ARBA00023242"/>
    </source>
</evidence>
<evidence type="ECO:0000256" key="6">
    <source>
        <dbReference type="PROSITE-ProRule" id="PRU00042"/>
    </source>
</evidence>
<evidence type="ECO:0000256" key="3">
    <source>
        <dbReference type="ARBA" id="ARBA00022771"/>
    </source>
</evidence>
<proteinExistence type="predicted"/>
<feature type="domain" description="C2H2-type" evidence="8">
    <location>
        <begin position="441"/>
        <end position="468"/>
    </location>
</feature>
<feature type="compositionally biased region" description="Basic and acidic residues" evidence="7">
    <location>
        <begin position="280"/>
        <end position="291"/>
    </location>
</feature>
<keyword evidence="9" id="KW-1185">Reference proteome</keyword>
<gene>
    <name evidence="10" type="primary">ZSCAN32</name>
</gene>
<keyword evidence="2" id="KW-0677">Repeat</keyword>
<dbReference type="Pfam" id="PF00096">
    <property type="entry name" value="zf-C2H2"/>
    <property type="match status" value="4"/>
</dbReference>
<feature type="region of interest" description="Disordered" evidence="7">
    <location>
        <begin position="265"/>
        <end position="294"/>
    </location>
</feature>
<dbReference type="InterPro" id="IPR036236">
    <property type="entry name" value="Znf_C2H2_sf"/>
</dbReference>
<dbReference type="PANTHER" id="PTHR24388:SF50">
    <property type="entry name" value="ZINC FINGER PROTEIN 646"/>
    <property type="match status" value="1"/>
</dbReference>
<keyword evidence="3 6" id="KW-0863">Zinc-finger</keyword>
<sequence>MARKLWLWLRMYRECLGNSLAYSARSQEPSPEEGSSRPGDRCSALDRRGPAGVHWGYEETKTLLAILSNCHFYEKLQTHQQNIQIYRAMAEQLQEQGFLQTPEQCLTKFKNLQLRYLKVRRGHVPEPCTFHEEMDVLSRSWASTTTVTSDAVCGQEGSDMDAGELSQQNRKATELGEATTVDGAAGDEKDFRDPGQEVSRLDLSLLLPNRLVYCISLLPDFGVKNGIKNENVKWDDSEEAEMNKAQWRKSSETFWYSELTRGWKDEPMSGRQHRCSPGESEEKPPSQERMSHQRLHTGRKACGYLLCGRKCSQSSPSPSAGSRTGRSFLYCYKCGKSFSQGSYLVHHQRIHTGEKPHKCSECGKGFSEHSTLTTHLRTHTGERLYQCGECGKSFSQSSSLIVHQRTHTGEKPDQCPVSGKRFNNSSRFSSHHPVHPGESPYDCEQCGKSFNNSSHFRARQKTHTGEKTYRCCQCAKSFTKNSALIRHQGVHK</sequence>
<dbReference type="Gene3D" id="3.30.160.60">
    <property type="entry name" value="Classic Zinc Finger"/>
    <property type="match status" value="6"/>
</dbReference>
<dbReference type="Pfam" id="PF13837">
    <property type="entry name" value="Myb_DNA-bind_4"/>
    <property type="match status" value="1"/>
</dbReference>
<dbReference type="InterPro" id="IPR044822">
    <property type="entry name" value="Myb_DNA-bind_4"/>
</dbReference>
<dbReference type="GeneID" id="103553024"/>
<organism evidence="9 10">
    <name type="scientific">Equus przewalskii</name>
    <name type="common">Przewalski's horse</name>
    <name type="synonym">Equus caballus przewalskii</name>
    <dbReference type="NCBI Taxonomy" id="9798"/>
    <lineage>
        <taxon>Eukaryota</taxon>
        <taxon>Metazoa</taxon>
        <taxon>Chordata</taxon>
        <taxon>Craniata</taxon>
        <taxon>Vertebrata</taxon>
        <taxon>Euteleostomi</taxon>
        <taxon>Mammalia</taxon>
        <taxon>Eutheria</taxon>
        <taxon>Laurasiatheria</taxon>
        <taxon>Perissodactyla</taxon>
        <taxon>Equidae</taxon>
        <taxon>Equus</taxon>
    </lineage>
</organism>
<feature type="domain" description="C2H2-type" evidence="8">
    <location>
        <begin position="329"/>
        <end position="356"/>
    </location>
</feature>
<feature type="domain" description="C2H2-type" evidence="8">
    <location>
        <begin position="469"/>
        <end position="492"/>
    </location>
</feature>
<name>A0ABM4K4B3_EQUPR</name>
<dbReference type="Proteomes" id="UP001652662">
    <property type="component" value="Chromosome 12"/>
</dbReference>
<feature type="domain" description="C2H2-type" evidence="8">
    <location>
        <begin position="385"/>
        <end position="412"/>
    </location>
</feature>
<keyword evidence="4" id="KW-0862">Zinc</keyword>
<dbReference type="InterPro" id="IPR013087">
    <property type="entry name" value="Znf_C2H2_type"/>
</dbReference>
<evidence type="ECO:0000256" key="7">
    <source>
        <dbReference type="SAM" id="MobiDB-lite"/>
    </source>
</evidence>
<dbReference type="RefSeq" id="XP_070423045.1">
    <property type="nucleotide sequence ID" value="XM_070566944.1"/>
</dbReference>
<protein>
    <submittedName>
        <fullName evidence="10">Zinc finger and SCAN domain-containing protein 32 isoform X1</fullName>
    </submittedName>
</protein>
<dbReference type="PROSITE" id="PS00028">
    <property type="entry name" value="ZINC_FINGER_C2H2_1"/>
    <property type="match status" value="4"/>
</dbReference>
<evidence type="ECO:0000313" key="10">
    <source>
        <dbReference type="RefSeq" id="XP_070423045.1"/>
    </source>
</evidence>
<evidence type="ECO:0000313" key="9">
    <source>
        <dbReference type="Proteomes" id="UP001652662"/>
    </source>
</evidence>
<dbReference type="SUPFAM" id="SSF57667">
    <property type="entry name" value="beta-beta-alpha zinc fingers"/>
    <property type="match status" value="3"/>
</dbReference>
<feature type="domain" description="C2H2-type" evidence="8">
    <location>
        <begin position="413"/>
        <end position="440"/>
    </location>
</feature>
<evidence type="ECO:0000256" key="2">
    <source>
        <dbReference type="ARBA" id="ARBA00022737"/>
    </source>
</evidence>
<feature type="domain" description="C2H2-type" evidence="8">
    <location>
        <begin position="357"/>
        <end position="384"/>
    </location>
</feature>
<keyword evidence="5" id="KW-0539">Nucleus</keyword>
<evidence type="ECO:0000256" key="4">
    <source>
        <dbReference type="ARBA" id="ARBA00022833"/>
    </source>
</evidence>
<reference evidence="10" key="1">
    <citation type="submission" date="2025-08" db="UniProtKB">
        <authorList>
            <consortium name="RefSeq"/>
        </authorList>
    </citation>
    <scope>IDENTIFICATION</scope>
    <source>
        <tissue evidence="10">Blood</tissue>
    </source>
</reference>
<dbReference type="InterPro" id="IPR050527">
    <property type="entry name" value="Snail/Krueppel_Znf"/>
</dbReference>
<dbReference type="SMART" id="SM00355">
    <property type="entry name" value="ZnF_C2H2"/>
    <property type="match status" value="5"/>
</dbReference>
<accession>A0ABM4K4B3</accession>
<dbReference type="Gene3D" id="1.10.10.60">
    <property type="entry name" value="Homeodomain-like"/>
    <property type="match status" value="1"/>
</dbReference>
<evidence type="ECO:0000259" key="8">
    <source>
        <dbReference type="PROSITE" id="PS50157"/>
    </source>
</evidence>
<dbReference type="PANTHER" id="PTHR24388">
    <property type="entry name" value="ZINC FINGER PROTEIN"/>
    <property type="match status" value="1"/>
</dbReference>